<dbReference type="NCBIfam" id="TIGR00740">
    <property type="entry name" value="carboxy-S-adenosyl-L-methionine synthase CmoA"/>
    <property type="match status" value="1"/>
</dbReference>
<comment type="subunit">
    <text evidence="3">Homodimer.</text>
</comment>
<dbReference type="PANTHER" id="PTHR43861:SF2">
    <property type="entry name" value="CARBOXY-S-ADENOSYL-L-METHIONINE SYNTHASE"/>
    <property type="match status" value="1"/>
</dbReference>
<dbReference type="EC" id="2.1.3.-" evidence="3"/>
<comment type="similarity">
    <text evidence="3">Belongs to the class I-like SAM-binding methyltransferase superfamily. Cx-SAM synthase family.</text>
</comment>
<evidence type="ECO:0000256" key="1">
    <source>
        <dbReference type="ARBA" id="ARBA00022679"/>
    </source>
</evidence>
<comment type="catalytic activity">
    <reaction evidence="3">
        <text>prephenate + S-adenosyl-L-methionine = carboxy-S-adenosyl-L-methionine + 3-phenylpyruvate + H2O</text>
        <dbReference type="Rhea" id="RHEA:51692"/>
        <dbReference type="ChEBI" id="CHEBI:15377"/>
        <dbReference type="ChEBI" id="CHEBI:18005"/>
        <dbReference type="ChEBI" id="CHEBI:29934"/>
        <dbReference type="ChEBI" id="CHEBI:59789"/>
        <dbReference type="ChEBI" id="CHEBI:134278"/>
    </reaction>
</comment>
<evidence type="ECO:0000259" key="4">
    <source>
        <dbReference type="Pfam" id="PF13649"/>
    </source>
</evidence>
<comment type="caution">
    <text evidence="3">Lacks conserved residue(s) required for the propagation of feature annotation.</text>
</comment>
<evidence type="ECO:0000313" key="5">
    <source>
        <dbReference type="EMBL" id="MFC3677237.1"/>
    </source>
</evidence>
<comment type="function">
    <text evidence="3">Catalyzes the conversion of S-adenosyl-L-methionine (SAM) to carboxy-S-adenosyl-L-methionine (Cx-SAM).</text>
</comment>
<feature type="binding site" evidence="3">
    <location>
        <position position="46"/>
    </location>
    <ligand>
        <name>S-adenosyl-L-methionine</name>
        <dbReference type="ChEBI" id="CHEBI:59789"/>
    </ligand>
</feature>
<dbReference type="InterPro" id="IPR005271">
    <property type="entry name" value="CmoA"/>
</dbReference>
<accession>A0ABV7VJJ8</accession>
<keyword evidence="1 3" id="KW-0808">Transferase</keyword>
<name>A0ABV7VJJ8_9PROT</name>
<dbReference type="InterPro" id="IPR029063">
    <property type="entry name" value="SAM-dependent_MTases_sf"/>
</dbReference>
<dbReference type="Gene3D" id="3.40.50.150">
    <property type="entry name" value="Vaccinia Virus protein VP39"/>
    <property type="match status" value="1"/>
</dbReference>
<proteinExistence type="inferred from homology"/>
<reference evidence="6" key="1">
    <citation type="journal article" date="2019" name="Int. J. Syst. Evol. Microbiol.">
        <title>The Global Catalogue of Microorganisms (GCM) 10K type strain sequencing project: providing services to taxonomists for standard genome sequencing and annotation.</title>
        <authorList>
            <consortium name="The Broad Institute Genomics Platform"/>
            <consortium name="The Broad Institute Genome Sequencing Center for Infectious Disease"/>
            <person name="Wu L."/>
            <person name="Ma J."/>
        </authorList>
    </citation>
    <scope>NUCLEOTIDE SEQUENCE [LARGE SCALE GENOMIC DNA]</scope>
    <source>
        <strain evidence="6">KCTC 42182</strain>
    </source>
</reference>
<dbReference type="Proteomes" id="UP001595711">
    <property type="component" value="Unassembled WGS sequence"/>
</dbReference>
<feature type="domain" description="Methyltransferase" evidence="4">
    <location>
        <begin position="67"/>
        <end position="166"/>
    </location>
</feature>
<gene>
    <name evidence="3 5" type="primary">cmoA</name>
    <name evidence="5" type="ORF">ACFOOQ_16900</name>
</gene>
<dbReference type="CDD" id="cd02440">
    <property type="entry name" value="AdoMet_MTases"/>
    <property type="match status" value="1"/>
</dbReference>
<dbReference type="HAMAP" id="MF_01589">
    <property type="entry name" value="Cx_SAM_synthase"/>
    <property type="match status" value="1"/>
</dbReference>
<feature type="binding site" evidence="3">
    <location>
        <begin position="96"/>
        <end position="97"/>
    </location>
    <ligand>
        <name>S-adenosyl-L-methionine</name>
        <dbReference type="ChEBI" id="CHEBI:59789"/>
    </ligand>
</feature>
<evidence type="ECO:0000256" key="2">
    <source>
        <dbReference type="ARBA" id="ARBA00022691"/>
    </source>
</evidence>
<sequence>MNVTKTRISELKDKVFEADKKISDFAFNKEVATVFDDMVSRSVPYYDEMQRMTVELVRDFAVDDSNIYDIGCATGTTMALIDRSIGETKANLVGIDNSQEMLDQAREKLNLLGLRHPYELQCADIHEDLAIENASVVAMLLTLQFARPLLRERIVQKICNGIRDNGCLLLIEKITSENTFFNRLFIDHYYDFKRRNGYSEMEIARKREALENVLIPYRLEENVKLLKNAGFRHVEVFFRWYNFCGLVATK</sequence>
<comment type="caution">
    <text evidence="5">The sequence shown here is derived from an EMBL/GenBank/DDBJ whole genome shotgun (WGS) entry which is preliminary data.</text>
</comment>
<dbReference type="InterPro" id="IPR041698">
    <property type="entry name" value="Methyltransf_25"/>
</dbReference>
<feature type="binding site" evidence="3">
    <location>
        <position position="207"/>
    </location>
    <ligand>
        <name>S-adenosyl-L-methionine</name>
        <dbReference type="ChEBI" id="CHEBI:59789"/>
    </ligand>
</feature>
<dbReference type="Pfam" id="PF13649">
    <property type="entry name" value="Methyltransf_25"/>
    <property type="match status" value="1"/>
</dbReference>
<keyword evidence="2 3" id="KW-0949">S-adenosyl-L-methionine</keyword>
<dbReference type="PIRSF" id="PIRSF006325">
    <property type="entry name" value="MeTrfase_bac"/>
    <property type="match status" value="1"/>
</dbReference>
<dbReference type="EMBL" id="JBHRYJ010000004">
    <property type="protein sequence ID" value="MFC3677237.1"/>
    <property type="molecule type" value="Genomic_DNA"/>
</dbReference>
<evidence type="ECO:0000313" key="6">
    <source>
        <dbReference type="Proteomes" id="UP001595711"/>
    </source>
</evidence>
<feature type="binding site" evidence="3">
    <location>
        <begin position="124"/>
        <end position="125"/>
    </location>
    <ligand>
        <name>S-adenosyl-L-methionine</name>
        <dbReference type="ChEBI" id="CHEBI:59789"/>
    </ligand>
</feature>
<keyword evidence="6" id="KW-1185">Reference proteome</keyword>
<dbReference type="SUPFAM" id="SSF53335">
    <property type="entry name" value="S-adenosyl-L-methionine-dependent methyltransferases"/>
    <property type="match status" value="1"/>
</dbReference>
<evidence type="ECO:0000256" key="3">
    <source>
        <dbReference type="HAMAP-Rule" id="MF_01589"/>
    </source>
</evidence>
<protein>
    <recommendedName>
        <fullName evidence="3">Carboxy-S-adenosyl-L-methionine synthase</fullName>
        <shortName evidence="3">Cx-SAM synthase</shortName>
        <ecNumber evidence="3">2.1.3.-</ecNumber>
    </recommendedName>
</protein>
<organism evidence="5 6">
    <name type="scientific">Ferrovibrio xuzhouensis</name>
    <dbReference type="NCBI Taxonomy" id="1576914"/>
    <lineage>
        <taxon>Bacteria</taxon>
        <taxon>Pseudomonadati</taxon>
        <taxon>Pseudomonadota</taxon>
        <taxon>Alphaproteobacteria</taxon>
        <taxon>Rhodospirillales</taxon>
        <taxon>Rhodospirillaceae</taxon>
        <taxon>Ferrovibrio</taxon>
    </lineage>
</organism>
<dbReference type="RefSeq" id="WP_379728778.1">
    <property type="nucleotide sequence ID" value="NZ_JBHRYJ010000004.1"/>
</dbReference>
<dbReference type="PANTHER" id="PTHR43861">
    <property type="entry name" value="TRANS-ACONITATE 2-METHYLTRANSFERASE-RELATED"/>
    <property type="match status" value="1"/>
</dbReference>